<dbReference type="EMBL" id="CP021081">
    <property type="protein sequence ID" value="ASN79821.1"/>
    <property type="molecule type" value="Genomic_DNA"/>
</dbReference>
<accession>A0A221ST59</accession>
<dbReference type="Pfam" id="PF01323">
    <property type="entry name" value="DSBA"/>
    <property type="match status" value="1"/>
</dbReference>
<organism evidence="2 3">
    <name type="scientific">Deinococcus ficus</name>
    <dbReference type="NCBI Taxonomy" id="317577"/>
    <lineage>
        <taxon>Bacteria</taxon>
        <taxon>Thermotogati</taxon>
        <taxon>Deinococcota</taxon>
        <taxon>Deinococci</taxon>
        <taxon>Deinococcales</taxon>
        <taxon>Deinococcaceae</taxon>
        <taxon>Deinococcus</taxon>
    </lineage>
</organism>
<dbReference type="RefSeq" id="WP_027463550.1">
    <property type="nucleotide sequence ID" value="NZ_CP021081.1"/>
</dbReference>
<dbReference type="SUPFAM" id="SSF52833">
    <property type="entry name" value="Thioredoxin-like"/>
    <property type="match status" value="1"/>
</dbReference>
<name>A0A221ST59_9DEIO</name>
<dbReference type="InterPro" id="IPR001853">
    <property type="entry name" value="DSBA-like_thioredoxin_dom"/>
</dbReference>
<keyword evidence="3" id="KW-1185">Reference proteome</keyword>
<protein>
    <submittedName>
        <fullName evidence="2">Disulfide bond formation protein DsbA</fullName>
    </submittedName>
</protein>
<evidence type="ECO:0000313" key="2">
    <source>
        <dbReference type="EMBL" id="ASN79821.1"/>
    </source>
</evidence>
<dbReference type="GO" id="GO:0016491">
    <property type="term" value="F:oxidoreductase activity"/>
    <property type="evidence" value="ECO:0007669"/>
    <property type="project" value="InterPro"/>
</dbReference>
<evidence type="ECO:0000313" key="3">
    <source>
        <dbReference type="Proteomes" id="UP000259030"/>
    </source>
</evidence>
<reference evidence="2 3" key="1">
    <citation type="submission" date="2017-05" db="EMBL/GenBank/DDBJ databases">
        <title>The complete genome sequence of Deinococcus ficus isolated from the rhizosphere of the Ficus religiosa L. in Taiwan.</title>
        <authorList>
            <person name="Wu K.-M."/>
            <person name="Liao T.-L."/>
            <person name="Liu Y.-M."/>
            <person name="Young C.-C."/>
            <person name="Tsai S.-F."/>
        </authorList>
    </citation>
    <scope>NUCLEOTIDE SEQUENCE [LARGE SCALE GENOMIC DNA]</scope>
    <source>
        <strain evidence="2 3">CC-FR2-10</strain>
    </source>
</reference>
<dbReference type="PANTHER" id="PTHR13887:SF41">
    <property type="entry name" value="THIOREDOXIN SUPERFAMILY PROTEIN"/>
    <property type="match status" value="1"/>
</dbReference>
<dbReference type="STRING" id="317577.GCA_000419625_00886"/>
<proteinExistence type="predicted"/>
<sequence length="208" mass="22956">MTDLYLDFLCPYAWRGVELAAVLRAEGEPFRLRHYSLVEGNHPDNAGARTWQITAQAAPAGGEGGWQEQSLQAFLAAQAAALQGEEARWAFTLALLRARHEARQDLNEPAFAQAAQDAGLDLERWAQDRADDVARRADLRAELDAAAEIGVFGTPTFVLPDGAAAYYRFEHLTRDPAVARERWSLYRTVLGSEAGIGTIKRAKHRPAK</sequence>
<evidence type="ECO:0000259" key="1">
    <source>
        <dbReference type="Pfam" id="PF01323"/>
    </source>
</evidence>
<feature type="domain" description="DSBA-like thioredoxin" evidence="1">
    <location>
        <begin position="3"/>
        <end position="162"/>
    </location>
</feature>
<dbReference type="AlphaFoldDB" id="A0A221ST59"/>
<dbReference type="Gene3D" id="3.40.30.10">
    <property type="entry name" value="Glutaredoxin"/>
    <property type="match status" value="1"/>
</dbReference>
<dbReference type="Proteomes" id="UP000259030">
    <property type="component" value="Chromosome"/>
</dbReference>
<dbReference type="InterPro" id="IPR036249">
    <property type="entry name" value="Thioredoxin-like_sf"/>
</dbReference>
<dbReference type="PANTHER" id="PTHR13887">
    <property type="entry name" value="GLUTATHIONE S-TRANSFERASE KAPPA"/>
    <property type="match status" value="1"/>
</dbReference>
<dbReference type="KEGG" id="dfc:DFI_01310"/>
<gene>
    <name evidence="2" type="ORF">DFI_01310</name>
</gene>